<protein>
    <submittedName>
        <fullName evidence="2">Uncharacterized protein</fullName>
    </submittedName>
</protein>
<proteinExistence type="predicted"/>
<evidence type="ECO:0000313" key="2">
    <source>
        <dbReference type="EMBL" id="DAE29640.1"/>
    </source>
</evidence>
<feature type="compositionally biased region" description="Basic residues" evidence="1">
    <location>
        <begin position="16"/>
        <end position="29"/>
    </location>
</feature>
<sequence>MSKKKGNINSTSKQAASHKIKDKIKYHVL</sequence>
<feature type="region of interest" description="Disordered" evidence="1">
    <location>
        <begin position="1"/>
        <end position="29"/>
    </location>
</feature>
<dbReference type="EMBL" id="BK059096">
    <property type="protein sequence ID" value="DAE29640.1"/>
    <property type="molecule type" value="Genomic_DNA"/>
</dbReference>
<accession>A0A8S5RE24</accession>
<reference evidence="2" key="1">
    <citation type="journal article" date="2021" name="Proc. Natl. Acad. Sci. U.S.A.">
        <title>A Catalog of Tens of Thousands of Viruses from Human Metagenomes Reveals Hidden Associations with Chronic Diseases.</title>
        <authorList>
            <person name="Tisza M.J."/>
            <person name="Buck C.B."/>
        </authorList>
    </citation>
    <scope>NUCLEOTIDE SEQUENCE</scope>
    <source>
        <strain evidence="2">Ctqq75</strain>
    </source>
</reference>
<evidence type="ECO:0000256" key="1">
    <source>
        <dbReference type="SAM" id="MobiDB-lite"/>
    </source>
</evidence>
<organism evidence="2">
    <name type="scientific">virus sp. ctqq75</name>
    <dbReference type="NCBI Taxonomy" id="2827999"/>
    <lineage>
        <taxon>Viruses</taxon>
    </lineage>
</organism>
<name>A0A8S5RE24_9VIRU</name>